<reference evidence="3 4" key="1">
    <citation type="submission" date="2019-03" db="EMBL/GenBank/DDBJ databases">
        <title>This is whole genome sequence of Paenibacillus sp MS74 strain.</title>
        <authorList>
            <person name="Trinh H.N."/>
        </authorList>
    </citation>
    <scope>NUCLEOTIDE SEQUENCE [LARGE SCALE GENOMIC DNA]</scope>
    <source>
        <strain evidence="3 4">MS74</strain>
    </source>
</reference>
<evidence type="ECO:0000313" key="3">
    <source>
        <dbReference type="EMBL" id="TDF99703.1"/>
    </source>
</evidence>
<feature type="transmembrane region" description="Helical" evidence="1">
    <location>
        <begin position="73"/>
        <end position="94"/>
    </location>
</feature>
<dbReference type="InterPro" id="IPR012340">
    <property type="entry name" value="NA-bd_OB-fold"/>
</dbReference>
<keyword evidence="3" id="KW-0645">Protease</keyword>
<dbReference type="OrthoDB" id="1683445at2"/>
<evidence type="ECO:0000313" key="4">
    <source>
        <dbReference type="Proteomes" id="UP000295636"/>
    </source>
</evidence>
<evidence type="ECO:0000256" key="1">
    <source>
        <dbReference type="SAM" id="Phobius"/>
    </source>
</evidence>
<accession>A0A4R5KUT6</accession>
<dbReference type="Gene3D" id="2.40.50.140">
    <property type="entry name" value="Nucleic acid-binding proteins"/>
    <property type="match status" value="1"/>
</dbReference>
<keyword evidence="1" id="KW-1133">Transmembrane helix</keyword>
<keyword evidence="1" id="KW-0472">Membrane</keyword>
<dbReference type="EMBL" id="SMRT01000002">
    <property type="protein sequence ID" value="TDF99703.1"/>
    <property type="molecule type" value="Genomic_DNA"/>
</dbReference>
<dbReference type="RefSeq" id="WP_133226340.1">
    <property type="nucleotide sequence ID" value="NZ_SMRT01000002.1"/>
</dbReference>
<keyword evidence="4" id="KW-1185">Reference proteome</keyword>
<comment type="caution">
    <text evidence="3">The sequence shown here is derived from an EMBL/GenBank/DDBJ whole genome shotgun (WGS) entry which is preliminary data.</text>
</comment>
<feature type="transmembrane region" description="Helical" evidence="1">
    <location>
        <begin position="6"/>
        <end position="27"/>
    </location>
</feature>
<keyword evidence="3" id="KW-0378">Hydrolase</keyword>
<keyword evidence="1" id="KW-0812">Transmembrane</keyword>
<feature type="transmembrane region" description="Helical" evidence="1">
    <location>
        <begin position="48"/>
        <end position="67"/>
    </location>
</feature>
<feature type="domain" description="Membrane protein NfeD2 N-terminal transmembrane" evidence="2">
    <location>
        <begin position="4"/>
        <end position="103"/>
    </location>
</feature>
<name>A0A4R5KUT6_9BACL</name>
<protein>
    <submittedName>
        <fullName evidence="3">Protease</fullName>
    </submittedName>
</protein>
<sequence length="177" mass="18766">MLGMYWGFLITGVLFALVTVIFGDFLSNALDGVFDFLSGEHLHVLQPMVLFSGLTVWGGAGILLTRYTSMGGIAILLAALLCALACSTIIYLFYVKPMQNSENSVAYSMQDLIGKVAEVSVPIPAHGYGEVLVKVGAGVSNHIAASFDKLDIQSGAKVVTVEVVDGTLYVASLDDRA</sequence>
<dbReference type="Proteomes" id="UP000295636">
    <property type="component" value="Unassembled WGS sequence"/>
</dbReference>
<dbReference type="GO" id="GO:0006508">
    <property type="term" value="P:proteolysis"/>
    <property type="evidence" value="ECO:0007669"/>
    <property type="project" value="UniProtKB-KW"/>
</dbReference>
<proteinExistence type="predicted"/>
<organism evidence="3 4">
    <name type="scientific">Paenibacillus piri</name>
    <dbReference type="NCBI Taxonomy" id="2547395"/>
    <lineage>
        <taxon>Bacteria</taxon>
        <taxon>Bacillati</taxon>
        <taxon>Bacillota</taxon>
        <taxon>Bacilli</taxon>
        <taxon>Bacillales</taxon>
        <taxon>Paenibacillaceae</taxon>
        <taxon>Paenibacillus</taxon>
    </lineage>
</organism>
<dbReference type="GO" id="GO:0008233">
    <property type="term" value="F:peptidase activity"/>
    <property type="evidence" value="ECO:0007669"/>
    <property type="project" value="UniProtKB-KW"/>
</dbReference>
<dbReference type="AlphaFoldDB" id="A0A4R5KUT6"/>
<dbReference type="Pfam" id="PF25842">
    <property type="entry name" value="NfeD_TM"/>
    <property type="match status" value="1"/>
</dbReference>
<dbReference type="InterPro" id="IPR058653">
    <property type="entry name" value="NfeD2_TM"/>
</dbReference>
<evidence type="ECO:0000259" key="2">
    <source>
        <dbReference type="Pfam" id="PF25842"/>
    </source>
</evidence>
<gene>
    <name evidence="3" type="ORF">E1757_07715</name>
</gene>